<evidence type="ECO:0000256" key="3">
    <source>
        <dbReference type="ARBA" id="ARBA00023125"/>
    </source>
</evidence>
<dbReference type="RefSeq" id="WP_132014198.1">
    <property type="nucleotide sequence ID" value="NZ_SLUN01000010.1"/>
</dbReference>
<dbReference type="SUPFAM" id="SSF47413">
    <property type="entry name" value="lambda repressor-like DNA-binding domains"/>
    <property type="match status" value="1"/>
</dbReference>
<dbReference type="Pfam" id="PF13377">
    <property type="entry name" value="Peripla_BP_3"/>
    <property type="match status" value="1"/>
</dbReference>
<evidence type="ECO:0000313" key="6">
    <source>
        <dbReference type="EMBL" id="TCL70112.1"/>
    </source>
</evidence>
<dbReference type="PANTHER" id="PTHR30146:SF148">
    <property type="entry name" value="HTH-TYPE TRANSCRIPTIONAL REPRESSOR PURR-RELATED"/>
    <property type="match status" value="1"/>
</dbReference>
<sequence length="346" mass="38688">MKKKVTAQDIADSLGLSRNTVSKALNDHPSIAEATQKLVLEKAAEMGYKKLKNLPLIGETGHKRTGHIVVVTHEQFVDASYWSIVSRGAVDTLNQAGYNLIFNYIKQTDLEAHLLPQSLAPDCADGMIVLGTLRADYVRDLLGSGLPAVYIDAALELAGSEWQRDTILMENEESTCRIARTLIGQGHSRLGFIGDIHFCRSYFERWRGFRQALEDSGLAPDPRCCIIDPQPYHYQQLEEVRARLANFNDWPTAFVCANDRTAILLIKVLKERGLNVPAEVAVSGFDDIFEATVVEPHLTTVRIHKEALGRRAAEQLLWRMGHPEHPAELIHIATEVIFRASTGERR</sequence>
<keyword evidence="2" id="KW-0805">Transcription regulation</keyword>
<evidence type="ECO:0000256" key="2">
    <source>
        <dbReference type="ARBA" id="ARBA00023015"/>
    </source>
</evidence>
<dbReference type="Proteomes" id="UP000295008">
    <property type="component" value="Unassembled WGS sequence"/>
</dbReference>
<dbReference type="InterPro" id="IPR028082">
    <property type="entry name" value="Peripla_BP_I"/>
</dbReference>
<evidence type="ECO:0000256" key="1">
    <source>
        <dbReference type="ARBA" id="ARBA00022491"/>
    </source>
</evidence>
<comment type="caution">
    <text evidence="6">The sequence shown here is derived from an EMBL/GenBank/DDBJ whole genome shotgun (WGS) entry which is preliminary data.</text>
</comment>
<dbReference type="CDD" id="cd01392">
    <property type="entry name" value="HTH_LacI"/>
    <property type="match status" value="1"/>
</dbReference>
<evidence type="ECO:0000259" key="5">
    <source>
        <dbReference type="PROSITE" id="PS50932"/>
    </source>
</evidence>
<dbReference type="EMBL" id="SLUN01000010">
    <property type="protein sequence ID" value="TCL70112.1"/>
    <property type="molecule type" value="Genomic_DNA"/>
</dbReference>
<dbReference type="GO" id="GO:0003700">
    <property type="term" value="F:DNA-binding transcription factor activity"/>
    <property type="evidence" value="ECO:0007669"/>
    <property type="project" value="TreeGrafter"/>
</dbReference>
<dbReference type="InterPro" id="IPR046335">
    <property type="entry name" value="LacI/GalR-like_sensor"/>
</dbReference>
<gene>
    <name evidence="6" type="ORF">EDC14_1010101</name>
</gene>
<keyword evidence="7" id="KW-1185">Reference proteome</keyword>
<keyword evidence="4" id="KW-0804">Transcription</keyword>
<dbReference type="SUPFAM" id="SSF53822">
    <property type="entry name" value="Periplasmic binding protein-like I"/>
    <property type="match status" value="1"/>
</dbReference>
<keyword evidence="3" id="KW-0238">DNA-binding</keyword>
<dbReference type="Gene3D" id="3.40.50.2300">
    <property type="match status" value="2"/>
</dbReference>
<reference evidence="6 7" key="1">
    <citation type="submission" date="2019-03" db="EMBL/GenBank/DDBJ databases">
        <title>Genomic Encyclopedia of Type Strains, Phase IV (KMG-IV): sequencing the most valuable type-strain genomes for metagenomic binning, comparative biology and taxonomic classification.</title>
        <authorList>
            <person name="Goeker M."/>
        </authorList>
    </citation>
    <scope>NUCLEOTIDE SEQUENCE [LARGE SCALE GENOMIC DNA]</scope>
    <source>
        <strain evidence="6 7">LX-B</strain>
    </source>
</reference>
<dbReference type="InterPro" id="IPR000843">
    <property type="entry name" value="HTH_LacI"/>
</dbReference>
<organism evidence="6 7">
    <name type="scientific">Hydrogenispora ethanolica</name>
    <dbReference type="NCBI Taxonomy" id="1082276"/>
    <lineage>
        <taxon>Bacteria</taxon>
        <taxon>Bacillati</taxon>
        <taxon>Bacillota</taxon>
        <taxon>Hydrogenispora</taxon>
    </lineage>
</organism>
<dbReference type="CDD" id="cd19974">
    <property type="entry name" value="PBP1_LacI-like"/>
    <property type="match status" value="1"/>
</dbReference>
<dbReference type="PROSITE" id="PS50932">
    <property type="entry name" value="HTH_LACI_2"/>
    <property type="match status" value="1"/>
</dbReference>
<dbReference type="AlphaFoldDB" id="A0A4R1RVY7"/>
<evidence type="ECO:0000256" key="4">
    <source>
        <dbReference type="ARBA" id="ARBA00023163"/>
    </source>
</evidence>
<dbReference type="Gene3D" id="1.10.260.40">
    <property type="entry name" value="lambda repressor-like DNA-binding domains"/>
    <property type="match status" value="1"/>
</dbReference>
<dbReference type="GO" id="GO:0000976">
    <property type="term" value="F:transcription cis-regulatory region binding"/>
    <property type="evidence" value="ECO:0007669"/>
    <property type="project" value="TreeGrafter"/>
</dbReference>
<feature type="domain" description="HTH lacI-type" evidence="5">
    <location>
        <begin position="5"/>
        <end position="53"/>
    </location>
</feature>
<evidence type="ECO:0000313" key="7">
    <source>
        <dbReference type="Proteomes" id="UP000295008"/>
    </source>
</evidence>
<dbReference type="PANTHER" id="PTHR30146">
    <property type="entry name" value="LACI-RELATED TRANSCRIPTIONAL REPRESSOR"/>
    <property type="match status" value="1"/>
</dbReference>
<protein>
    <submittedName>
        <fullName evidence="6">LacI family transcriptional regulator</fullName>
    </submittedName>
</protein>
<dbReference type="OrthoDB" id="2026446at2"/>
<dbReference type="InterPro" id="IPR010982">
    <property type="entry name" value="Lambda_DNA-bd_dom_sf"/>
</dbReference>
<dbReference type="Pfam" id="PF00356">
    <property type="entry name" value="LacI"/>
    <property type="match status" value="1"/>
</dbReference>
<keyword evidence="1" id="KW-0678">Repressor</keyword>
<name>A0A4R1RVY7_HYDET</name>
<proteinExistence type="predicted"/>
<dbReference type="SMART" id="SM00354">
    <property type="entry name" value="HTH_LACI"/>
    <property type="match status" value="1"/>
</dbReference>
<accession>A0A4R1RVY7</accession>